<reference evidence="1 2" key="1">
    <citation type="submission" date="2011-08" db="EMBL/GenBank/DDBJ databases">
        <authorList>
            <person name="Weinstock G."/>
            <person name="Sodergren E."/>
            <person name="Clifton S."/>
            <person name="Fulton L."/>
            <person name="Fulton B."/>
            <person name="Courtney L."/>
            <person name="Fronick C."/>
            <person name="Harrison M."/>
            <person name="Strong C."/>
            <person name="Farmer C."/>
            <person name="Delahaunty K."/>
            <person name="Markovic C."/>
            <person name="Hall O."/>
            <person name="Minx P."/>
            <person name="Tomlinson C."/>
            <person name="Mitreva M."/>
            <person name="Hou S."/>
            <person name="Chen J."/>
            <person name="Wollam A."/>
            <person name="Pepin K.H."/>
            <person name="Johnson M."/>
            <person name="Bhonagiri V."/>
            <person name="Zhang X."/>
            <person name="Suruliraj S."/>
            <person name="Warren W."/>
            <person name="Chinwalla A."/>
            <person name="Mardis E.R."/>
            <person name="Wilson R.K."/>
        </authorList>
    </citation>
    <scope>NUCLEOTIDE SEQUENCE [LARGE SCALE GENOMIC DNA]</scope>
    <source>
        <strain evidence="1 2">F0432</strain>
    </source>
</reference>
<proteinExistence type="predicted"/>
<organism evidence="1 2">
    <name type="scientific">Cardiobacterium valvarum F0432</name>
    <dbReference type="NCBI Taxonomy" id="797473"/>
    <lineage>
        <taxon>Bacteria</taxon>
        <taxon>Pseudomonadati</taxon>
        <taxon>Pseudomonadota</taxon>
        <taxon>Gammaproteobacteria</taxon>
        <taxon>Cardiobacteriales</taxon>
        <taxon>Cardiobacteriaceae</taxon>
        <taxon>Cardiobacterium</taxon>
    </lineage>
</organism>
<dbReference type="AlphaFoldDB" id="G9ZFV7"/>
<gene>
    <name evidence="1" type="ORF">HMPREF9080_01670</name>
</gene>
<comment type="caution">
    <text evidence="1">The sequence shown here is derived from an EMBL/GenBank/DDBJ whole genome shotgun (WGS) entry which is preliminary data.</text>
</comment>
<dbReference type="HOGENOM" id="CLU_3213992_0_0_6"/>
<sequence length="44" mass="5062">MAMCISCNVCSGRERRNDANLTMFALCERKFGFVLRRFAVIYAP</sequence>
<evidence type="ECO:0000313" key="2">
    <source>
        <dbReference type="Proteomes" id="UP000004750"/>
    </source>
</evidence>
<dbReference type="Proteomes" id="UP000004750">
    <property type="component" value="Unassembled WGS sequence"/>
</dbReference>
<name>G9ZFV7_9GAMM</name>
<dbReference type="EMBL" id="AGCM01000091">
    <property type="protein sequence ID" value="EHM53699.1"/>
    <property type="molecule type" value="Genomic_DNA"/>
</dbReference>
<evidence type="ECO:0000313" key="1">
    <source>
        <dbReference type="EMBL" id="EHM53699.1"/>
    </source>
</evidence>
<protein>
    <submittedName>
        <fullName evidence="1">Uncharacterized protein</fullName>
    </submittedName>
</protein>
<accession>G9ZFV7</accession>